<keyword evidence="3" id="KW-1185">Reference proteome</keyword>
<dbReference type="STRING" id="1095776.SAMN04515672_2160"/>
<accession>A0A1G8YH82</accession>
<keyword evidence="1" id="KW-0812">Transmembrane</keyword>
<evidence type="ECO:0000313" key="3">
    <source>
        <dbReference type="Proteomes" id="UP000198882"/>
    </source>
</evidence>
<keyword evidence="1" id="KW-0472">Membrane</keyword>
<name>A0A1G8YH82_9EURY</name>
<evidence type="ECO:0000313" key="2">
    <source>
        <dbReference type="EMBL" id="SDK02053.1"/>
    </source>
</evidence>
<sequence length="70" mass="7110">MSLAASGIVTSIVPFDPTYGITIVASVMLAVIVCAMVFFALAPLVSDSWAEQLSATSTSSATPSAEPSDD</sequence>
<dbReference type="OrthoDB" id="203136at2157"/>
<dbReference type="RefSeq" id="WP_090305575.1">
    <property type="nucleotide sequence ID" value="NZ_FNFE01000002.1"/>
</dbReference>
<reference evidence="3" key="1">
    <citation type="submission" date="2016-10" db="EMBL/GenBank/DDBJ databases">
        <authorList>
            <person name="Varghese N."/>
            <person name="Submissions S."/>
        </authorList>
    </citation>
    <scope>NUCLEOTIDE SEQUENCE [LARGE SCALE GENOMIC DNA]</scope>
    <source>
        <strain evidence="3">B4,CECT 8067,JCM 17497</strain>
    </source>
</reference>
<organism evidence="2 3">
    <name type="scientific">Natronorubrum texcoconense</name>
    <dbReference type="NCBI Taxonomy" id="1095776"/>
    <lineage>
        <taxon>Archaea</taxon>
        <taxon>Methanobacteriati</taxon>
        <taxon>Methanobacteriota</taxon>
        <taxon>Stenosarchaea group</taxon>
        <taxon>Halobacteria</taxon>
        <taxon>Halobacteriales</taxon>
        <taxon>Natrialbaceae</taxon>
        <taxon>Natronorubrum</taxon>
    </lineage>
</organism>
<dbReference type="EMBL" id="FNFE01000002">
    <property type="protein sequence ID" value="SDK02053.1"/>
    <property type="molecule type" value="Genomic_DNA"/>
</dbReference>
<evidence type="ECO:0000256" key="1">
    <source>
        <dbReference type="SAM" id="Phobius"/>
    </source>
</evidence>
<dbReference type="AlphaFoldDB" id="A0A1G8YH82"/>
<protein>
    <submittedName>
        <fullName evidence="2">Uncharacterized protein</fullName>
    </submittedName>
</protein>
<feature type="transmembrane region" description="Helical" evidence="1">
    <location>
        <begin position="20"/>
        <end position="45"/>
    </location>
</feature>
<gene>
    <name evidence="2" type="ORF">SAMN04515672_2160</name>
</gene>
<dbReference type="Proteomes" id="UP000198882">
    <property type="component" value="Unassembled WGS sequence"/>
</dbReference>
<keyword evidence="1" id="KW-1133">Transmembrane helix</keyword>
<proteinExistence type="predicted"/>